<gene>
    <name evidence="1" type="ORF">EB820_04260</name>
</gene>
<protein>
    <submittedName>
        <fullName evidence="1">Noncanonical pyrimidine nucleotidase, YjjG family</fullName>
    </submittedName>
</protein>
<dbReference type="NCBIfam" id="TIGR01549">
    <property type="entry name" value="HAD-SF-IA-v1"/>
    <property type="match status" value="1"/>
</dbReference>
<dbReference type="SFLD" id="SFLDS00003">
    <property type="entry name" value="Haloacid_Dehalogenase"/>
    <property type="match status" value="1"/>
</dbReference>
<dbReference type="AlphaFoldDB" id="A0A3M8B744"/>
<dbReference type="PANTHER" id="PTHR47478">
    <property type="match status" value="1"/>
</dbReference>
<dbReference type="CDD" id="cd04305">
    <property type="entry name" value="HAD_Neu5Ac-Pase_like"/>
    <property type="match status" value="1"/>
</dbReference>
<dbReference type="InterPro" id="IPR036412">
    <property type="entry name" value="HAD-like_sf"/>
</dbReference>
<dbReference type="InterPro" id="IPR052550">
    <property type="entry name" value="Pyrimidine_5'-ntase_YjjG"/>
</dbReference>
<dbReference type="OrthoDB" id="9802350at2"/>
<dbReference type="PANTHER" id="PTHR47478:SF1">
    <property type="entry name" value="PYRIMIDINE 5'-NUCLEOTIDASE YJJG"/>
    <property type="match status" value="1"/>
</dbReference>
<dbReference type="Proteomes" id="UP000276178">
    <property type="component" value="Unassembled WGS sequence"/>
</dbReference>
<comment type="caution">
    <text evidence="1">The sequence shown here is derived from an EMBL/GenBank/DDBJ whole genome shotgun (WGS) entry which is preliminary data.</text>
</comment>
<dbReference type="RefSeq" id="WP_005836714.1">
    <property type="nucleotide sequence ID" value="NZ_BJOD01000021.1"/>
</dbReference>
<dbReference type="GeneID" id="82809720"/>
<name>A0A3M8B744_9BACL</name>
<organism evidence="1 2">
    <name type="scientific">Brevibacillus agri</name>
    <dbReference type="NCBI Taxonomy" id="51101"/>
    <lineage>
        <taxon>Bacteria</taxon>
        <taxon>Bacillati</taxon>
        <taxon>Bacillota</taxon>
        <taxon>Bacilli</taxon>
        <taxon>Bacillales</taxon>
        <taxon>Paenibacillaceae</taxon>
        <taxon>Brevibacillus</taxon>
    </lineage>
</organism>
<dbReference type="Pfam" id="PF00702">
    <property type="entry name" value="Hydrolase"/>
    <property type="match status" value="1"/>
</dbReference>
<dbReference type="SFLD" id="SFLDG01135">
    <property type="entry name" value="C1.5.6:_HAD__Beta-PGM__Phospha"/>
    <property type="match status" value="1"/>
</dbReference>
<dbReference type="InterPro" id="IPR023214">
    <property type="entry name" value="HAD_sf"/>
</dbReference>
<reference evidence="1 2" key="1">
    <citation type="submission" date="2018-10" db="EMBL/GenBank/DDBJ databases">
        <title>Phylogenomics of Brevibacillus.</title>
        <authorList>
            <person name="Dunlap C."/>
        </authorList>
    </citation>
    <scope>NUCLEOTIDE SEQUENCE [LARGE SCALE GENOMIC DNA]</scope>
    <source>
        <strain evidence="1 2">NRRL NRS 1219</strain>
    </source>
</reference>
<dbReference type="InterPro" id="IPR006439">
    <property type="entry name" value="HAD-SF_hydro_IA"/>
</dbReference>
<dbReference type="PRINTS" id="PR00413">
    <property type="entry name" value="HADHALOGNASE"/>
</dbReference>
<evidence type="ECO:0000313" key="1">
    <source>
        <dbReference type="EMBL" id="RNB59261.1"/>
    </source>
</evidence>
<sequence>MKYDVIFFDVDDTLMDFDLSEKNALDKAFREFGWPEGMTDYEAAYREINKGLWRELEQGGITLAELGVERFKRLFAAHELSGDAEAFNRLYLANLGQEVHLLPGAVDVCSRLADCRLAIITNGFAEVQTSRIRLSPLQDAFEQIIISQEAGFQKPDQRIFDYAFSRLALTDKKKVLMVGDSLTSDIQGGHNYGIDTCWYNPHGKENHLGITPTYEIRDLTNLLGVVGSSVEKIIHI</sequence>
<dbReference type="SFLD" id="SFLDG01129">
    <property type="entry name" value="C1.5:_HAD__Beta-PGM__Phosphata"/>
    <property type="match status" value="1"/>
</dbReference>
<dbReference type="Gene3D" id="3.40.50.1000">
    <property type="entry name" value="HAD superfamily/HAD-like"/>
    <property type="match status" value="1"/>
</dbReference>
<dbReference type="NCBIfam" id="TIGR01509">
    <property type="entry name" value="HAD-SF-IA-v3"/>
    <property type="match status" value="1"/>
</dbReference>
<evidence type="ECO:0000313" key="2">
    <source>
        <dbReference type="Proteomes" id="UP000276178"/>
    </source>
</evidence>
<dbReference type="NCBIfam" id="NF006976">
    <property type="entry name" value="PRK09449.1"/>
    <property type="match status" value="1"/>
</dbReference>
<dbReference type="NCBIfam" id="TIGR02254">
    <property type="entry name" value="YjjG_YfnB"/>
    <property type="match status" value="1"/>
</dbReference>
<dbReference type="Gene3D" id="1.10.150.240">
    <property type="entry name" value="Putative phosphatase, domain 2"/>
    <property type="match status" value="1"/>
</dbReference>
<dbReference type="InterPro" id="IPR023198">
    <property type="entry name" value="PGP-like_dom2"/>
</dbReference>
<accession>A0A3M8B744</accession>
<dbReference type="GO" id="GO:0008253">
    <property type="term" value="F:5'-nucleotidase activity"/>
    <property type="evidence" value="ECO:0007669"/>
    <property type="project" value="InterPro"/>
</dbReference>
<dbReference type="SUPFAM" id="SSF56784">
    <property type="entry name" value="HAD-like"/>
    <property type="match status" value="1"/>
</dbReference>
<dbReference type="InterPro" id="IPR011951">
    <property type="entry name" value="HAD-SF_hydro_IA_YjjG/PynA"/>
</dbReference>
<dbReference type="EMBL" id="RHHN01000013">
    <property type="protein sequence ID" value="RNB59261.1"/>
    <property type="molecule type" value="Genomic_DNA"/>
</dbReference>
<proteinExistence type="predicted"/>